<dbReference type="Proteomes" id="UP000297453">
    <property type="component" value="Unassembled WGS sequence"/>
</dbReference>
<keyword evidence="2" id="KW-1277">Toxin-antitoxin system</keyword>
<dbReference type="InterPro" id="IPR008201">
    <property type="entry name" value="HepT-like"/>
</dbReference>
<proteinExistence type="predicted"/>
<evidence type="ECO:0000256" key="4">
    <source>
        <dbReference type="ARBA" id="ARBA00022741"/>
    </source>
</evidence>
<keyword evidence="5" id="KW-0378">Hydrolase</keyword>
<keyword evidence="7" id="KW-1185">Reference proteome</keyword>
<gene>
    <name evidence="6" type="ORF">EHO59_02550</name>
</gene>
<evidence type="ECO:0000313" key="7">
    <source>
        <dbReference type="Proteomes" id="UP000297453"/>
    </source>
</evidence>
<dbReference type="GO" id="GO:0016787">
    <property type="term" value="F:hydrolase activity"/>
    <property type="evidence" value="ECO:0007669"/>
    <property type="project" value="UniProtKB-KW"/>
</dbReference>
<dbReference type="RefSeq" id="WP_135584441.1">
    <property type="nucleotide sequence ID" value="NZ_RQEP01000005.1"/>
</dbReference>
<evidence type="ECO:0000313" key="6">
    <source>
        <dbReference type="EMBL" id="TGK07015.1"/>
    </source>
</evidence>
<dbReference type="GO" id="GO:0000166">
    <property type="term" value="F:nucleotide binding"/>
    <property type="evidence" value="ECO:0007669"/>
    <property type="project" value="UniProtKB-KW"/>
</dbReference>
<reference evidence="6" key="1">
    <citation type="journal article" date="2019" name="PLoS Negl. Trop. Dis.">
        <title>Revisiting the worldwide diversity of Leptospira species in the environment.</title>
        <authorList>
            <person name="Vincent A.T."/>
            <person name="Schiettekatte O."/>
            <person name="Bourhy P."/>
            <person name="Veyrier F.J."/>
            <person name="Picardeau M."/>
        </authorList>
    </citation>
    <scope>NUCLEOTIDE SEQUENCE [LARGE SCALE GENOMIC DNA]</scope>
    <source>
        <strain evidence="6">SSS9</strain>
    </source>
</reference>
<name>A0A4R9G714_9LEPT</name>
<dbReference type="Pfam" id="PF01934">
    <property type="entry name" value="HepT-like"/>
    <property type="match status" value="1"/>
</dbReference>
<sequence length="120" mass="14067">MSEELRDRLQFILESIQLVESRFKSIEAAEDFISNEEGQILLDSISMRLQTIGENIKSIHKHQPDLLLKYNSIDWANIMRMRDIISHHYEGLDYEIIYDVCKEKVPGLKVAIANMLQFLE</sequence>
<dbReference type="EMBL" id="RQEP01000005">
    <property type="protein sequence ID" value="TGK07015.1"/>
    <property type="molecule type" value="Genomic_DNA"/>
</dbReference>
<comment type="caution">
    <text evidence="6">The sequence shown here is derived from an EMBL/GenBank/DDBJ whole genome shotgun (WGS) entry which is preliminary data.</text>
</comment>
<dbReference type="AlphaFoldDB" id="A0A4R9G714"/>
<evidence type="ECO:0000256" key="2">
    <source>
        <dbReference type="ARBA" id="ARBA00022649"/>
    </source>
</evidence>
<dbReference type="GO" id="GO:0110001">
    <property type="term" value="C:toxin-antitoxin complex"/>
    <property type="evidence" value="ECO:0007669"/>
    <property type="project" value="InterPro"/>
</dbReference>
<evidence type="ECO:0000256" key="1">
    <source>
        <dbReference type="ARBA" id="ARBA00022553"/>
    </source>
</evidence>
<keyword evidence="3" id="KW-0540">Nuclease</keyword>
<dbReference type="PANTHER" id="PTHR34139">
    <property type="entry name" value="UPF0331 PROTEIN MJ0127"/>
    <property type="match status" value="1"/>
</dbReference>
<dbReference type="PANTHER" id="PTHR34139:SF1">
    <property type="entry name" value="RNASE MJ1380-RELATED"/>
    <property type="match status" value="1"/>
</dbReference>
<dbReference type="OrthoDB" id="9802833at2"/>
<dbReference type="GO" id="GO:0004540">
    <property type="term" value="F:RNA nuclease activity"/>
    <property type="evidence" value="ECO:0007669"/>
    <property type="project" value="InterPro"/>
</dbReference>
<protein>
    <submittedName>
        <fullName evidence="6">DUF86 domain-containing protein</fullName>
    </submittedName>
</protein>
<accession>A0A4R9G714</accession>
<dbReference type="InterPro" id="IPR051813">
    <property type="entry name" value="HepT_RNase_toxin"/>
</dbReference>
<evidence type="ECO:0000256" key="3">
    <source>
        <dbReference type="ARBA" id="ARBA00022722"/>
    </source>
</evidence>
<organism evidence="6 7">
    <name type="scientific">Leptospira semungkisensis</name>
    <dbReference type="NCBI Taxonomy" id="2484985"/>
    <lineage>
        <taxon>Bacteria</taxon>
        <taxon>Pseudomonadati</taxon>
        <taxon>Spirochaetota</taxon>
        <taxon>Spirochaetia</taxon>
        <taxon>Leptospirales</taxon>
        <taxon>Leptospiraceae</taxon>
        <taxon>Leptospira</taxon>
    </lineage>
</organism>
<keyword evidence="4" id="KW-0547">Nucleotide-binding</keyword>
<evidence type="ECO:0000256" key="5">
    <source>
        <dbReference type="ARBA" id="ARBA00022801"/>
    </source>
</evidence>
<keyword evidence="1" id="KW-0597">Phosphoprotein</keyword>